<feature type="domain" description="Protein FecR C-terminal" evidence="3">
    <location>
        <begin position="304"/>
        <end position="367"/>
    </location>
</feature>
<evidence type="ECO:0000259" key="3">
    <source>
        <dbReference type="Pfam" id="PF16344"/>
    </source>
</evidence>
<dbReference type="EMBL" id="SJSM01000011">
    <property type="protein sequence ID" value="TCC94662.1"/>
    <property type="molecule type" value="Genomic_DNA"/>
</dbReference>
<dbReference type="InterPro" id="IPR032508">
    <property type="entry name" value="FecR_C"/>
</dbReference>
<dbReference type="PANTHER" id="PTHR30273">
    <property type="entry name" value="PERIPLASMIC SIGNAL SENSOR AND SIGMA FACTOR ACTIVATOR FECR-RELATED"/>
    <property type="match status" value="1"/>
</dbReference>
<name>A0A4R0N7G6_9SPHI</name>
<dbReference type="InterPro" id="IPR012373">
    <property type="entry name" value="Ferrdict_sens_TM"/>
</dbReference>
<comment type="caution">
    <text evidence="4">The sequence shown here is derived from an EMBL/GenBank/DDBJ whole genome shotgun (WGS) entry which is preliminary data.</text>
</comment>
<keyword evidence="1" id="KW-1133">Transmembrane helix</keyword>
<dbReference type="OrthoDB" id="1099963at2"/>
<protein>
    <submittedName>
        <fullName evidence="4">FecR family protein</fullName>
    </submittedName>
</protein>
<dbReference type="Gene3D" id="2.60.120.1440">
    <property type="match status" value="1"/>
</dbReference>
<sequence length="369" mass="41101">MNTKKAANLLDRYLHGKVNKEEEALVQYWLLSEIKKNESEEEDQTYPQNHIEMWDTISKTINTKKINLWPRISVAAAAIAVISMSIWFYSSRPVIVTPDAKIANQTDIAPGGNKATLTLGNGKTIQLSNAKTGLVIGKDLRYNDNTAINSTAQTKENEMASITTPRGGTYQIQLPDGTKVWLNAASSLKFPSTFANVTERKVELKGEAYFEVAKDKKHPFIVKSADQDVKVLGTHFNIDAYEDEASVKTTLLEGSIYVVNSIEKTGKTLIPGQQSIISGHTISINNQVDLEEAVAWKNGYFNFNESLESIMNKVSRWYNVDVIYEVKPASDPFVAKISRAKSLSALLNIIEKTGDVHFKIEGRRVIVTK</sequence>
<dbReference type="PANTHER" id="PTHR30273:SF2">
    <property type="entry name" value="PROTEIN FECR"/>
    <property type="match status" value="1"/>
</dbReference>
<evidence type="ECO:0000313" key="4">
    <source>
        <dbReference type="EMBL" id="TCC94662.1"/>
    </source>
</evidence>
<evidence type="ECO:0000313" key="5">
    <source>
        <dbReference type="Proteomes" id="UP000291117"/>
    </source>
</evidence>
<keyword evidence="5" id="KW-1185">Reference proteome</keyword>
<feature type="transmembrane region" description="Helical" evidence="1">
    <location>
        <begin position="68"/>
        <end position="89"/>
    </location>
</feature>
<keyword evidence="1" id="KW-0812">Transmembrane</keyword>
<dbReference type="GO" id="GO:0016989">
    <property type="term" value="F:sigma factor antagonist activity"/>
    <property type="evidence" value="ECO:0007669"/>
    <property type="project" value="TreeGrafter"/>
</dbReference>
<gene>
    <name evidence="4" type="ORF">EZ444_16820</name>
</gene>
<evidence type="ECO:0000259" key="2">
    <source>
        <dbReference type="Pfam" id="PF04773"/>
    </source>
</evidence>
<dbReference type="Pfam" id="PF04773">
    <property type="entry name" value="FecR"/>
    <property type="match status" value="1"/>
</dbReference>
<accession>A0A4R0N7G6</accession>
<dbReference type="Gene3D" id="3.55.50.30">
    <property type="match status" value="1"/>
</dbReference>
<feature type="domain" description="FecR protein" evidence="2">
    <location>
        <begin position="162"/>
        <end position="256"/>
    </location>
</feature>
<proteinExistence type="predicted"/>
<dbReference type="FunFam" id="2.60.120.1440:FF:000001">
    <property type="entry name" value="Putative anti-sigma factor"/>
    <property type="match status" value="1"/>
</dbReference>
<dbReference type="RefSeq" id="WP_131610314.1">
    <property type="nucleotide sequence ID" value="NZ_SJSM01000011.1"/>
</dbReference>
<dbReference type="Pfam" id="PF16344">
    <property type="entry name" value="FecR_C"/>
    <property type="match status" value="1"/>
</dbReference>
<organism evidence="4 5">
    <name type="scientific">Pedobacter hiemivivus</name>
    <dbReference type="NCBI Taxonomy" id="2530454"/>
    <lineage>
        <taxon>Bacteria</taxon>
        <taxon>Pseudomonadati</taxon>
        <taxon>Bacteroidota</taxon>
        <taxon>Sphingobacteriia</taxon>
        <taxon>Sphingobacteriales</taxon>
        <taxon>Sphingobacteriaceae</taxon>
        <taxon>Pedobacter</taxon>
    </lineage>
</organism>
<dbReference type="PIRSF" id="PIRSF018266">
    <property type="entry name" value="FecR"/>
    <property type="match status" value="1"/>
</dbReference>
<reference evidence="4 5" key="1">
    <citation type="submission" date="2019-02" db="EMBL/GenBank/DDBJ databases">
        <title>Pedobacter sp. RP-3-8 sp. nov., isolated from Arctic soil.</title>
        <authorList>
            <person name="Dahal R.H."/>
        </authorList>
    </citation>
    <scope>NUCLEOTIDE SEQUENCE [LARGE SCALE GENOMIC DNA]</scope>
    <source>
        <strain evidence="4 5">RP-3-8</strain>
    </source>
</reference>
<keyword evidence="1" id="KW-0472">Membrane</keyword>
<evidence type="ECO:0000256" key="1">
    <source>
        <dbReference type="SAM" id="Phobius"/>
    </source>
</evidence>
<dbReference type="InterPro" id="IPR006860">
    <property type="entry name" value="FecR"/>
</dbReference>
<dbReference type="Proteomes" id="UP000291117">
    <property type="component" value="Unassembled WGS sequence"/>
</dbReference>
<dbReference type="AlphaFoldDB" id="A0A4R0N7G6"/>